<comment type="caution">
    <text evidence="2">The sequence shown here is derived from an EMBL/GenBank/DDBJ whole genome shotgun (WGS) entry which is preliminary data.</text>
</comment>
<protein>
    <recommendedName>
        <fullName evidence="1">Endonuclease/exonuclease/phosphatase domain-containing protein</fullName>
    </recommendedName>
</protein>
<dbReference type="InterPro" id="IPR005135">
    <property type="entry name" value="Endo/exonuclease/phosphatase"/>
</dbReference>
<dbReference type="GO" id="GO:0006506">
    <property type="term" value="P:GPI anchor biosynthetic process"/>
    <property type="evidence" value="ECO:0007669"/>
    <property type="project" value="TreeGrafter"/>
</dbReference>
<sequence length="338" mass="37454">MRSEMSRARVSRRILRVVTYNILLGGARREEHITAVLRRLGADVITLQEVSNPEFAAQLARELGMELVIGAASDGSGVNLAVLSRVPVRRWRNHTHRGCMLRSHLETVLRVGGAHIPELHLHSVHLAARFGERKKGEERRGRELDALLGDLGEAPASPHIIAGDFNALAPGDHLEATAFFARMAELRRAQVMVRQANGMVVPKRVGEDPAVDEAWLRAGVDPRLDVGIPVLPFVVYPLTALVPRSRTVDRMLGGTIERWTVSRMLDAGYVDCFRHVHPRAHGYTCATWMPAARIDYVFADSLMAGRLRRCEVVGGRGWPDREATIASDHHPLVAEFAV</sequence>
<evidence type="ECO:0000313" key="2">
    <source>
        <dbReference type="EMBL" id="PZR83643.1"/>
    </source>
</evidence>
<dbReference type="SUPFAM" id="SSF56219">
    <property type="entry name" value="DNase I-like"/>
    <property type="match status" value="1"/>
</dbReference>
<feature type="domain" description="Endonuclease/exonuclease/phosphatase" evidence="1">
    <location>
        <begin position="18"/>
        <end position="329"/>
    </location>
</feature>
<dbReference type="InterPro" id="IPR051916">
    <property type="entry name" value="GPI-anchor_lipid_remodeler"/>
</dbReference>
<evidence type="ECO:0000313" key="3">
    <source>
        <dbReference type="Proteomes" id="UP000248724"/>
    </source>
</evidence>
<reference evidence="2 3" key="1">
    <citation type="journal article" date="2017" name="Nature">
        <title>Atmospheric trace gases support primary production in Antarctic desert surface soil.</title>
        <authorList>
            <person name="Ji M."/>
            <person name="Greening C."/>
            <person name="Vanwonterghem I."/>
            <person name="Carere C.R."/>
            <person name="Bay S.K."/>
            <person name="Steen J.A."/>
            <person name="Montgomery K."/>
            <person name="Lines T."/>
            <person name="Beardall J."/>
            <person name="van Dorst J."/>
            <person name="Snape I."/>
            <person name="Stott M.B."/>
            <person name="Hugenholtz P."/>
            <person name="Ferrari B.C."/>
        </authorList>
    </citation>
    <scope>NUCLEOTIDE SEQUENCE [LARGE SCALE GENOMIC DNA]</scope>
    <source>
        <strain evidence="2">RRmetagenome_bin12</strain>
    </source>
</reference>
<dbReference type="PANTHER" id="PTHR14859:SF0">
    <property type="entry name" value="ENDONUCLEASE_EXONUCLEASE_PHOSPHATASE FAMILY PROTEIN, EXPRESSED"/>
    <property type="match status" value="1"/>
</dbReference>
<name>A0A2W5ZE67_9BACT</name>
<organism evidence="2 3">
    <name type="scientific">Candidatus Aeolococcus gillhamiae</name>
    <dbReference type="NCBI Taxonomy" id="3127015"/>
    <lineage>
        <taxon>Bacteria</taxon>
        <taxon>Bacillati</taxon>
        <taxon>Candidatus Dormiibacterota</taxon>
        <taxon>Candidatus Dormibacteria</taxon>
        <taxon>Candidatus Aeolococcales</taxon>
        <taxon>Candidatus Aeolococcaceae</taxon>
        <taxon>Candidatus Aeolococcus</taxon>
    </lineage>
</organism>
<dbReference type="AlphaFoldDB" id="A0A2W5ZE67"/>
<dbReference type="InterPro" id="IPR036691">
    <property type="entry name" value="Endo/exonu/phosph_ase_sf"/>
</dbReference>
<evidence type="ECO:0000259" key="1">
    <source>
        <dbReference type="Pfam" id="PF03372"/>
    </source>
</evidence>
<dbReference type="PANTHER" id="PTHR14859">
    <property type="entry name" value="CALCOFLUOR WHITE HYPERSENSITIVE PROTEIN PRECURSOR"/>
    <property type="match status" value="1"/>
</dbReference>
<accession>A0A2W5ZE67</accession>
<dbReference type="Proteomes" id="UP000248724">
    <property type="component" value="Unassembled WGS sequence"/>
</dbReference>
<dbReference type="GO" id="GO:0003824">
    <property type="term" value="F:catalytic activity"/>
    <property type="evidence" value="ECO:0007669"/>
    <property type="project" value="InterPro"/>
</dbReference>
<dbReference type="Pfam" id="PF03372">
    <property type="entry name" value="Exo_endo_phos"/>
    <property type="match status" value="1"/>
</dbReference>
<proteinExistence type="predicted"/>
<dbReference type="Gene3D" id="3.60.10.10">
    <property type="entry name" value="Endonuclease/exonuclease/phosphatase"/>
    <property type="match status" value="2"/>
</dbReference>
<dbReference type="GO" id="GO:0016020">
    <property type="term" value="C:membrane"/>
    <property type="evidence" value="ECO:0007669"/>
    <property type="project" value="GOC"/>
</dbReference>
<dbReference type="EMBL" id="QHBU01000029">
    <property type="protein sequence ID" value="PZR83643.1"/>
    <property type="molecule type" value="Genomic_DNA"/>
</dbReference>
<gene>
    <name evidence="2" type="ORF">DLM65_01450</name>
</gene>